<dbReference type="Pfam" id="PF02669">
    <property type="entry name" value="KdpC"/>
    <property type="match status" value="1"/>
</dbReference>
<keyword evidence="8 11" id="KW-1133">Transmembrane helix</keyword>
<evidence type="ECO:0000256" key="8">
    <source>
        <dbReference type="ARBA" id="ARBA00022989"/>
    </source>
</evidence>
<keyword evidence="13" id="KW-1185">Reference proteome</keyword>
<evidence type="ECO:0000256" key="7">
    <source>
        <dbReference type="ARBA" id="ARBA00022958"/>
    </source>
</evidence>
<evidence type="ECO:0000256" key="3">
    <source>
        <dbReference type="ARBA" id="ARBA00022538"/>
    </source>
</evidence>
<dbReference type="PANTHER" id="PTHR30042">
    <property type="entry name" value="POTASSIUM-TRANSPORTING ATPASE C CHAIN"/>
    <property type="match status" value="1"/>
</dbReference>
<dbReference type="Proteomes" id="UP001375382">
    <property type="component" value="Unassembled WGS sequence"/>
</dbReference>
<comment type="similarity">
    <text evidence="11">Belongs to the KdpC family.</text>
</comment>
<dbReference type="InterPro" id="IPR003820">
    <property type="entry name" value="KdpC"/>
</dbReference>
<keyword evidence="5 11" id="KW-0547">Nucleotide-binding</keyword>
<keyword evidence="2 11" id="KW-1003">Cell membrane</keyword>
<dbReference type="PIRSF" id="PIRSF001296">
    <property type="entry name" value="K_ATPase_KdpC"/>
    <property type="match status" value="1"/>
</dbReference>
<gene>
    <name evidence="11 12" type="primary">kdpC</name>
    <name evidence="12" type="ORF">MN202_17515</name>
</gene>
<evidence type="ECO:0000256" key="10">
    <source>
        <dbReference type="ARBA" id="ARBA00023136"/>
    </source>
</evidence>
<keyword evidence="10 11" id="KW-0472">Membrane</keyword>
<dbReference type="NCBIfam" id="TIGR00681">
    <property type="entry name" value="kdpC"/>
    <property type="match status" value="1"/>
</dbReference>
<evidence type="ECO:0000256" key="4">
    <source>
        <dbReference type="ARBA" id="ARBA00022692"/>
    </source>
</evidence>
<comment type="caution">
    <text evidence="12">The sequence shown here is derived from an EMBL/GenBank/DDBJ whole genome shotgun (WGS) entry which is preliminary data.</text>
</comment>
<evidence type="ECO:0000256" key="1">
    <source>
        <dbReference type="ARBA" id="ARBA00022448"/>
    </source>
</evidence>
<dbReference type="NCBIfam" id="NF001454">
    <property type="entry name" value="PRK00315.1"/>
    <property type="match status" value="1"/>
</dbReference>
<keyword evidence="6 11" id="KW-0067">ATP-binding</keyword>
<protein>
    <recommendedName>
        <fullName evidence="11">Potassium-transporting ATPase KdpC subunit</fullName>
    </recommendedName>
    <alternativeName>
        <fullName evidence="11">ATP phosphohydrolase [potassium-transporting] C chain</fullName>
    </alternativeName>
    <alternativeName>
        <fullName evidence="11">Potassium-binding and translocating subunit C</fullName>
    </alternativeName>
    <alternativeName>
        <fullName evidence="11">Potassium-translocating ATPase C chain</fullName>
    </alternativeName>
</protein>
<proteinExistence type="inferred from homology"/>
<comment type="subunit">
    <text evidence="11">The system is composed of three essential subunits: KdpA, KdpB and KdpC.</text>
</comment>
<evidence type="ECO:0000313" key="12">
    <source>
        <dbReference type="EMBL" id="MEH8019041.1"/>
    </source>
</evidence>
<accession>A0ABU8CBL7</accession>
<keyword evidence="7 11" id="KW-0630">Potassium</keyword>
<keyword evidence="1 11" id="KW-0813">Transport</keyword>
<comment type="function">
    <text evidence="11">Part of the high-affinity ATP-driven potassium transport (or Kdp) system, which catalyzes the hydrolysis of ATP coupled with the electrogenic transport of potassium into the cytoplasm. This subunit acts as a catalytic chaperone that increases the ATP-binding affinity of the ATP-hydrolyzing subunit KdpB by the formation of a transient KdpB/KdpC/ATP ternary complex.</text>
</comment>
<evidence type="ECO:0000256" key="6">
    <source>
        <dbReference type="ARBA" id="ARBA00022840"/>
    </source>
</evidence>
<organism evidence="12 13">
    <name type="scientific">Rheinheimera muenzenbergensis</name>
    <dbReference type="NCBI Taxonomy" id="1193628"/>
    <lineage>
        <taxon>Bacteria</taxon>
        <taxon>Pseudomonadati</taxon>
        <taxon>Pseudomonadota</taxon>
        <taxon>Gammaproteobacteria</taxon>
        <taxon>Chromatiales</taxon>
        <taxon>Chromatiaceae</taxon>
        <taxon>Rheinheimera</taxon>
    </lineage>
</organism>
<comment type="subcellular location">
    <subcellularLocation>
        <location evidence="11">Cell membrane</location>
        <topology evidence="11">Single-pass membrane protein</topology>
    </subcellularLocation>
</comment>
<dbReference type="HAMAP" id="MF_00276">
    <property type="entry name" value="KdpC"/>
    <property type="match status" value="1"/>
</dbReference>
<evidence type="ECO:0000256" key="9">
    <source>
        <dbReference type="ARBA" id="ARBA00023065"/>
    </source>
</evidence>
<evidence type="ECO:0000256" key="5">
    <source>
        <dbReference type="ARBA" id="ARBA00022741"/>
    </source>
</evidence>
<dbReference type="RefSeq" id="WP_335737439.1">
    <property type="nucleotide sequence ID" value="NZ_JALAAR010000018.1"/>
</dbReference>
<sequence>MSNIKPGFGHISSIDNTDSAASLRPALGLALVMLTLCGGLYSATVTGIGAALFPEQASGSLVSQNGKLVGSAIVAQPFSAEHYFHGRPSSVGTDPMRTGGSNLAPSNPQLRERVAQTSAELTARYQVAATDLPVDLLASSGSGVDPHISPQASMLQLQRVANARGISAAQLKQLVEQHTELAQWGLFGQPRVNVLLLNLALDAQHPLP</sequence>
<evidence type="ECO:0000313" key="13">
    <source>
        <dbReference type="Proteomes" id="UP001375382"/>
    </source>
</evidence>
<reference evidence="12 13" key="1">
    <citation type="journal article" date="2023" name="Ecotoxicol. Environ. Saf.">
        <title>Mercury remediation potential of mercury-resistant strain Rheinheimera metallidurans sp. nov. isolated from a municipal waste dumping site.</title>
        <authorList>
            <person name="Yadav V."/>
            <person name="Manjhi A."/>
            <person name="Vadakedath N."/>
        </authorList>
    </citation>
    <scope>NUCLEOTIDE SEQUENCE [LARGE SCALE GENOMIC DNA]</scope>
    <source>
        <strain evidence="12 13">E-49</strain>
    </source>
</reference>
<name>A0ABU8CBL7_9GAMM</name>
<dbReference type="EMBL" id="JALAAR010000018">
    <property type="protein sequence ID" value="MEH8019041.1"/>
    <property type="molecule type" value="Genomic_DNA"/>
</dbReference>
<evidence type="ECO:0000256" key="2">
    <source>
        <dbReference type="ARBA" id="ARBA00022475"/>
    </source>
</evidence>
<keyword evidence="9 11" id="KW-0406">Ion transport</keyword>
<keyword evidence="3 11" id="KW-0633">Potassium transport</keyword>
<evidence type="ECO:0000256" key="11">
    <source>
        <dbReference type="HAMAP-Rule" id="MF_00276"/>
    </source>
</evidence>
<keyword evidence="4 11" id="KW-0812">Transmembrane</keyword>
<dbReference type="PANTHER" id="PTHR30042:SF2">
    <property type="entry name" value="POTASSIUM-TRANSPORTING ATPASE KDPC SUBUNIT"/>
    <property type="match status" value="1"/>
</dbReference>